<dbReference type="EMBL" id="JARKIF010000029">
    <property type="protein sequence ID" value="KAJ7613079.1"/>
    <property type="molecule type" value="Genomic_DNA"/>
</dbReference>
<name>A0AAD7B8A2_9AGAR</name>
<feature type="non-terminal residue" evidence="1">
    <location>
        <position position="84"/>
    </location>
</feature>
<proteinExistence type="predicted"/>
<organism evidence="1 2">
    <name type="scientific">Roridomyces roridus</name>
    <dbReference type="NCBI Taxonomy" id="1738132"/>
    <lineage>
        <taxon>Eukaryota</taxon>
        <taxon>Fungi</taxon>
        <taxon>Dikarya</taxon>
        <taxon>Basidiomycota</taxon>
        <taxon>Agaricomycotina</taxon>
        <taxon>Agaricomycetes</taxon>
        <taxon>Agaricomycetidae</taxon>
        <taxon>Agaricales</taxon>
        <taxon>Marasmiineae</taxon>
        <taxon>Mycenaceae</taxon>
        <taxon>Roridomyces</taxon>
    </lineage>
</organism>
<sequence>MSWLIVLHSRRTFSELVPPVLGMCGTLAHGLEADHKDSVSTGPAFPDTCTVFPPIAPARLCRELSLSSRNGVWNPGNFIWWRSN</sequence>
<comment type="caution">
    <text evidence="1">The sequence shown here is derived from an EMBL/GenBank/DDBJ whole genome shotgun (WGS) entry which is preliminary data.</text>
</comment>
<accession>A0AAD7B8A2</accession>
<gene>
    <name evidence="1" type="ORF">FB45DRAFT_938902</name>
</gene>
<evidence type="ECO:0000313" key="1">
    <source>
        <dbReference type="EMBL" id="KAJ7613079.1"/>
    </source>
</evidence>
<dbReference type="AlphaFoldDB" id="A0AAD7B8A2"/>
<reference evidence="1" key="1">
    <citation type="submission" date="2023-03" db="EMBL/GenBank/DDBJ databases">
        <title>Massive genome expansion in bonnet fungi (Mycena s.s.) driven by repeated elements and novel gene families across ecological guilds.</title>
        <authorList>
            <consortium name="Lawrence Berkeley National Laboratory"/>
            <person name="Harder C.B."/>
            <person name="Miyauchi S."/>
            <person name="Viragh M."/>
            <person name="Kuo A."/>
            <person name="Thoen E."/>
            <person name="Andreopoulos B."/>
            <person name="Lu D."/>
            <person name="Skrede I."/>
            <person name="Drula E."/>
            <person name="Henrissat B."/>
            <person name="Morin E."/>
            <person name="Kohler A."/>
            <person name="Barry K."/>
            <person name="LaButti K."/>
            <person name="Morin E."/>
            <person name="Salamov A."/>
            <person name="Lipzen A."/>
            <person name="Mereny Z."/>
            <person name="Hegedus B."/>
            <person name="Baldrian P."/>
            <person name="Stursova M."/>
            <person name="Weitz H."/>
            <person name="Taylor A."/>
            <person name="Grigoriev I.V."/>
            <person name="Nagy L.G."/>
            <person name="Martin F."/>
            <person name="Kauserud H."/>
        </authorList>
    </citation>
    <scope>NUCLEOTIDE SEQUENCE</scope>
    <source>
        <strain evidence="1">9284</strain>
    </source>
</reference>
<protein>
    <submittedName>
        <fullName evidence="1">Uncharacterized protein</fullName>
    </submittedName>
</protein>
<dbReference type="Proteomes" id="UP001221142">
    <property type="component" value="Unassembled WGS sequence"/>
</dbReference>
<keyword evidence="2" id="KW-1185">Reference proteome</keyword>
<evidence type="ECO:0000313" key="2">
    <source>
        <dbReference type="Proteomes" id="UP001221142"/>
    </source>
</evidence>